<dbReference type="Pfam" id="PF21789">
    <property type="entry name" value="TNP-like_RNaseH_C"/>
    <property type="match status" value="1"/>
</dbReference>
<dbReference type="InterPro" id="IPR048367">
    <property type="entry name" value="TNP-like_RNaseH_C"/>
</dbReference>
<evidence type="ECO:0008006" key="7">
    <source>
        <dbReference type="Google" id="ProtNLM"/>
    </source>
</evidence>
<feature type="domain" description="Transposable element P transposase-like GTP-binding insertion" evidence="3">
    <location>
        <begin position="218"/>
        <end position="340"/>
    </location>
</feature>
<gene>
    <name evidence="5" type="ORF">Zmor_027942</name>
</gene>
<proteinExistence type="predicted"/>
<evidence type="ECO:0000259" key="3">
    <source>
        <dbReference type="Pfam" id="PF21788"/>
    </source>
</evidence>
<evidence type="ECO:0000259" key="4">
    <source>
        <dbReference type="Pfam" id="PF21789"/>
    </source>
</evidence>
<accession>A0AA38M2I8</accession>
<dbReference type="InterPro" id="IPR021896">
    <property type="entry name" value="THAP9-like_HTH"/>
</dbReference>
<organism evidence="5 6">
    <name type="scientific">Zophobas morio</name>
    <dbReference type="NCBI Taxonomy" id="2755281"/>
    <lineage>
        <taxon>Eukaryota</taxon>
        <taxon>Metazoa</taxon>
        <taxon>Ecdysozoa</taxon>
        <taxon>Arthropoda</taxon>
        <taxon>Hexapoda</taxon>
        <taxon>Insecta</taxon>
        <taxon>Pterygota</taxon>
        <taxon>Neoptera</taxon>
        <taxon>Endopterygota</taxon>
        <taxon>Coleoptera</taxon>
        <taxon>Polyphaga</taxon>
        <taxon>Cucujiformia</taxon>
        <taxon>Tenebrionidae</taxon>
        <taxon>Zophobas</taxon>
    </lineage>
</organism>
<feature type="domain" description="THAP9-like helix-turn-helix" evidence="1">
    <location>
        <begin position="3"/>
        <end position="48"/>
    </location>
</feature>
<comment type="caution">
    <text evidence="5">The sequence shown here is derived from an EMBL/GenBank/DDBJ whole genome shotgun (WGS) entry which is preliminary data.</text>
</comment>
<dbReference type="PANTHER" id="PTHR47577:SF2">
    <property type="entry name" value="THAP DOMAIN CONTAINING 9"/>
    <property type="match status" value="1"/>
</dbReference>
<reference evidence="5" key="1">
    <citation type="journal article" date="2023" name="G3 (Bethesda)">
        <title>Whole genome assemblies of Zophobas morio and Tenebrio molitor.</title>
        <authorList>
            <person name="Kaur S."/>
            <person name="Stinson S.A."/>
            <person name="diCenzo G.C."/>
        </authorList>
    </citation>
    <scope>NUCLEOTIDE SEQUENCE</scope>
    <source>
        <strain evidence="5">QUZm001</strain>
    </source>
</reference>
<keyword evidence="6" id="KW-1185">Reference proteome</keyword>
<dbReference type="Pfam" id="PF21788">
    <property type="entry name" value="TNP-like_GBD"/>
    <property type="match status" value="1"/>
</dbReference>
<feature type="domain" description="Transposable element P transposase-like RNase H" evidence="2">
    <location>
        <begin position="55"/>
        <end position="189"/>
    </location>
</feature>
<evidence type="ECO:0000259" key="2">
    <source>
        <dbReference type="Pfam" id="PF21787"/>
    </source>
</evidence>
<evidence type="ECO:0000313" key="6">
    <source>
        <dbReference type="Proteomes" id="UP001168821"/>
    </source>
</evidence>
<dbReference type="Proteomes" id="UP001168821">
    <property type="component" value="Unassembled WGS sequence"/>
</dbReference>
<dbReference type="InterPro" id="IPR048366">
    <property type="entry name" value="TNP-like_GBD"/>
</dbReference>
<evidence type="ECO:0000259" key="1">
    <source>
        <dbReference type="Pfam" id="PF12017"/>
    </source>
</evidence>
<name>A0AA38M2I8_9CUCU</name>
<dbReference type="InterPro" id="IPR048365">
    <property type="entry name" value="TNP-like_RNaseH_N"/>
</dbReference>
<dbReference type="AlphaFoldDB" id="A0AA38M2I8"/>
<evidence type="ECO:0000313" key="5">
    <source>
        <dbReference type="EMBL" id="KAJ3641435.1"/>
    </source>
</evidence>
<protein>
    <recommendedName>
        <fullName evidence="7">THAP domain-containing protein 9</fullName>
    </recommendedName>
</protein>
<dbReference type="PANTHER" id="PTHR47577">
    <property type="entry name" value="THAP DOMAIN-CONTAINING PROTEIN 6"/>
    <property type="match status" value="1"/>
</dbReference>
<dbReference type="Pfam" id="PF12017">
    <property type="entry name" value="Tnp_P_element"/>
    <property type="match status" value="1"/>
</dbReference>
<dbReference type="EMBL" id="JALNTZ010000009">
    <property type="protein sequence ID" value="KAJ3641435.1"/>
    <property type="molecule type" value="Genomic_DNA"/>
</dbReference>
<sequence>MKVSTEKQYEEELRVFALTLNFYSTSAYNYIRKTFAKSLPHPKTLEKWYRAVDGSPGYTRETLRAVEIKVKEMRKENKLLVCGLIMDEMSIRQHVQWNGKRQTGYINYGFRMDGDGLPVAKNALVFLLVSHSCKWKIPVGYFLINGLNAQEKATLVNGCLTMLSNVGVTIVSLTFDGAAANLSMAYTLGVDIYNYKNLRTYFLHPLTKEPIFIILDACHMIKLIRNALADWGVLYNGDNNPILWQYFVHLVELQEKCGLHAATKIRRRHINYEKNREVMKVKLATQVFSISVSDALKYCCLDLQLEQFQNAVHTAEFCLMINNIFDLMNTRNSLSTSMYKKSLTKYNNSFLKKCFNNACSYISNLKDLRGQNILVSSRKTGFLGLLVNMKSIEGIVDNHIINHCNIKYLYTYKLSQDHLEMFFSNIRARGGFTNNPTAIQFEAAYKKILIHTELSSSEAANCLALDETSILKVVSTNKSHYSLDLISYDCEDDEELNVSLPQYMEKYIFDVVQYIAGFIVKKLKKTLKCDVCLSALITERSNSSLLNRKNRGGLIHPSHEVIKLCRIAETIFRCTSYFYENNIIDKLVMQAARKVNIGDLFKDISEHIKIQPPRNNHLIQLMYLIFKYYFCIRLNHRNKSLQDNEVRVRHVYTKLIHFKHQ</sequence>
<feature type="domain" description="Transposable element P transposase-like RNase H C-terminal" evidence="4">
    <location>
        <begin position="412"/>
        <end position="446"/>
    </location>
</feature>
<dbReference type="Pfam" id="PF21787">
    <property type="entry name" value="TNP-like_RNaseH_N"/>
    <property type="match status" value="1"/>
</dbReference>